<evidence type="ECO:0000313" key="4">
    <source>
        <dbReference type="Proteomes" id="UP000649151"/>
    </source>
</evidence>
<dbReference type="PIRSF" id="PIRSF004553">
    <property type="entry name" value="CHP00095"/>
    <property type="match status" value="1"/>
</dbReference>
<evidence type="ECO:0000256" key="2">
    <source>
        <dbReference type="ARBA" id="ARBA00022679"/>
    </source>
</evidence>
<keyword evidence="4" id="KW-1185">Reference proteome</keyword>
<evidence type="ECO:0000313" key="3">
    <source>
        <dbReference type="EMBL" id="MBC5788464.1"/>
    </source>
</evidence>
<dbReference type="NCBIfam" id="TIGR00095">
    <property type="entry name" value="16S rRNA (guanine(966)-N(2))-methyltransferase RsmD"/>
    <property type="match status" value="1"/>
</dbReference>
<protein>
    <submittedName>
        <fullName evidence="3">16S rRNA (Guanine(966)-N(2))-methyltransferase RsmD</fullName>
        <ecNumber evidence="3">2.1.1.171</ecNumber>
    </submittedName>
</protein>
<dbReference type="GO" id="GO:0052913">
    <property type="term" value="F:16S rRNA (guanine(966)-N(2))-methyltransferase activity"/>
    <property type="evidence" value="ECO:0007669"/>
    <property type="project" value="UniProtKB-EC"/>
</dbReference>
<dbReference type="PROSITE" id="PS00092">
    <property type="entry name" value="N6_MTASE"/>
    <property type="match status" value="1"/>
</dbReference>
<proteinExistence type="predicted"/>
<accession>A0ABR7ITI4</accession>
<dbReference type="PANTHER" id="PTHR43542">
    <property type="entry name" value="METHYLTRANSFERASE"/>
    <property type="match status" value="1"/>
</dbReference>
<gene>
    <name evidence="3" type="primary">rsmD</name>
    <name evidence="3" type="ORF">H8Z77_10655</name>
</gene>
<dbReference type="InterPro" id="IPR002052">
    <property type="entry name" value="DNA_methylase_N6_adenine_CS"/>
</dbReference>
<name>A0ABR7ITI4_9CLOT</name>
<dbReference type="RefSeq" id="WP_186996984.1">
    <property type="nucleotide sequence ID" value="NZ_JACOQK010000001.1"/>
</dbReference>
<dbReference type="CDD" id="cd02440">
    <property type="entry name" value="AdoMet_MTases"/>
    <property type="match status" value="1"/>
</dbReference>
<sequence>MRVITGTAKGRKLITLEGMDVRPTTDRVKEGLFSIIQFDLPGAMVLDLFAGSGQLGIEALSRGASTCVFVDQSRKAQEVQKQNLQHCNLMSRARVVLNDALTFLAGTKDQYDIVLMDPPYHKEMIPAALQALSGKLTENGVIICETGIRDELPEQVGEFQQYRTYQYGKIKLTTYHMVEA</sequence>
<keyword evidence="1 3" id="KW-0489">Methyltransferase</keyword>
<dbReference type="EC" id="2.1.1.171" evidence="3"/>
<dbReference type="PANTHER" id="PTHR43542:SF1">
    <property type="entry name" value="METHYLTRANSFERASE"/>
    <property type="match status" value="1"/>
</dbReference>
<dbReference type="Gene3D" id="3.40.50.150">
    <property type="entry name" value="Vaccinia Virus protein VP39"/>
    <property type="match status" value="1"/>
</dbReference>
<dbReference type="EMBL" id="JACOQK010000001">
    <property type="protein sequence ID" value="MBC5788464.1"/>
    <property type="molecule type" value="Genomic_DNA"/>
</dbReference>
<reference evidence="3 4" key="1">
    <citation type="submission" date="2020-08" db="EMBL/GenBank/DDBJ databases">
        <title>Genome public.</title>
        <authorList>
            <person name="Liu C."/>
            <person name="Sun Q."/>
        </authorList>
    </citation>
    <scope>NUCLEOTIDE SEQUENCE [LARGE SCALE GENOMIC DNA]</scope>
    <source>
        <strain evidence="3 4">NSJ-27</strain>
    </source>
</reference>
<organism evidence="3 4">
    <name type="scientific">Clostridium facile</name>
    <dbReference type="NCBI Taxonomy" id="2763035"/>
    <lineage>
        <taxon>Bacteria</taxon>
        <taxon>Bacillati</taxon>
        <taxon>Bacillota</taxon>
        <taxon>Clostridia</taxon>
        <taxon>Eubacteriales</taxon>
        <taxon>Clostridiaceae</taxon>
        <taxon>Clostridium</taxon>
    </lineage>
</organism>
<evidence type="ECO:0000256" key="1">
    <source>
        <dbReference type="ARBA" id="ARBA00022603"/>
    </source>
</evidence>
<dbReference type="InterPro" id="IPR004398">
    <property type="entry name" value="RNA_MeTrfase_RsmD"/>
</dbReference>
<dbReference type="InterPro" id="IPR029063">
    <property type="entry name" value="SAM-dependent_MTases_sf"/>
</dbReference>
<keyword evidence="2 3" id="KW-0808">Transferase</keyword>
<dbReference type="Proteomes" id="UP000649151">
    <property type="component" value="Unassembled WGS sequence"/>
</dbReference>
<comment type="caution">
    <text evidence="3">The sequence shown here is derived from an EMBL/GenBank/DDBJ whole genome shotgun (WGS) entry which is preliminary data.</text>
</comment>
<dbReference type="Pfam" id="PF03602">
    <property type="entry name" value="Cons_hypoth95"/>
    <property type="match status" value="1"/>
</dbReference>
<dbReference type="SUPFAM" id="SSF53335">
    <property type="entry name" value="S-adenosyl-L-methionine-dependent methyltransferases"/>
    <property type="match status" value="1"/>
</dbReference>